<dbReference type="STRING" id="1643428.GCA_001442855_00219"/>
<dbReference type="SMART" id="SM00834">
    <property type="entry name" value="CxxC_CXXC_SSSS"/>
    <property type="match status" value="1"/>
</dbReference>
<sequence length="82" mass="9018">MPTYEYVCNNCGYVFEEFQKISDEPIKICPKCGGNVSKKISAGVGLIFKGSGFYITDYKRSNSSGNGTKPEKSSETTKSEKD</sequence>
<dbReference type="Gene3D" id="2.20.28.30">
    <property type="entry name" value="RNA polymerase ii, chain L"/>
    <property type="match status" value="1"/>
</dbReference>
<dbReference type="PANTHER" id="PTHR34404">
    <property type="entry name" value="REGULATORY PROTEIN, FMDB FAMILY"/>
    <property type="match status" value="1"/>
</dbReference>
<feature type="domain" description="Putative regulatory protein FmdB zinc ribbon" evidence="2">
    <location>
        <begin position="1"/>
        <end position="41"/>
    </location>
</feature>
<dbReference type="NCBIfam" id="TIGR02605">
    <property type="entry name" value="CxxC_CxxC_SSSS"/>
    <property type="match status" value="1"/>
</dbReference>
<dbReference type="Pfam" id="PF09723">
    <property type="entry name" value="Zn_ribbon_8"/>
    <property type="match status" value="1"/>
</dbReference>
<evidence type="ECO:0000256" key="1">
    <source>
        <dbReference type="SAM" id="MobiDB-lite"/>
    </source>
</evidence>
<dbReference type="RefSeq" id="WP_140944039.1">
    <property type="nucleotide sequence ID" value="NZ_FAOO01000002.1"/>
</dbReference>
<name>A0A0S4MSM2_9BACT</name>
<proteinExistence type="predicted"/>
<dbReference type="Proteomes" id="UP000320623">
    <property type="component" value="Unassembled WGS sequence"/>
</dbReference>
<dbReference type="SUPFAM" id="SSF57802">
    <property type="entry name" value="Rubredoxin-like"/>
    <property type="match status" value="1"/>
</dbReference>
<organism evidence="3 4">
    <name type="scientific">Candidatus Thermokryptus mobilis</name>
    <dbReference type="NCBI Taxonomy" id="1643428"/>
    <lineage>
        <taxon>Bacteria</taxon>
        <taxon>Pseudomonadati</taxon>
        <taxon>Candidatus Kryptoniota</taxon>
        <taxon>Candidatus Thermokryptus</taxon>
    </lineage>
</organism>
<evidence type="ECO:0000259" key="2">
    <source>
        <dbReference type="SMART" id="SM00834"/>
    </source>
</evidence>
<accession>A0A0S4MSM2</accession>
<reference evidence="4" key="1">
    <citation type="submission" date="2015-11" db="EMBL/GenBank/DDBJ databases">
        <authorList>
            <person name="Varghese N."/>
        </authorList>
    </citation>
    <scope>NUCLEOTIDE SEQUENCE [LARGE SCALE GENOMIC DNA]</scope>
</reference>
<dbReference type="AlphaFoldDB" id="A0A0S4MSM2"/>
<dbReference type="EMBL" id="FAOO01000002">
    <property type="protein sequence ID" value="CUU01363.1"/>
    <property type="molecule type" value="Genomic_DNA"/>
</dbReference>
<dbReference type="InterPro" id="IPR013429">
    <property type="entry name" value="Regulatory_FmdB_Zinc_ribbon"/>
</dbReference>
<evidence type="ECO:0000313" key="4">
    <source>
        <dbReference type="Proteomes" id="UP000320623"/>
    </source>
</evidence>
<dbReference type="PANTHER" id="PTHR34404:SF2">
    <property type="entry name" value="CONSERVED SERINE RICH PROTEIN"/>
    <property type="match status" value="1"/>
</dbReference>
<evidence type="ECO:0000313" key="3">
    <source>
        <dbReference type="EMBL" id="CUU01363.1"/>
    </source>
</evidence>
<protein>
    <submittedName>
        <fullName evidence="3">Putative regulatory protein, FmdB family</fullName>
    </submittedName>
</protein>
<feature type="region of interest" description="Disordered" evidence="1">
    <location>
        <begin position="58"/>
        <end position="82"/>
    </location>
</feature>
<feature type="compositionally biased region" description="Basic and acidic residues" evidence="1">
    <location>
        <begin position="69"/>
        <end position="82"/>
    </location>
</feature>
<keyword evidence="4" id="KW-1185">Reference proteome</keyword>
<dbReference type="OrthoDB" id="9813321at2"/>
<gene>
    <name evidence="3" type="ORF">JGI1_00232</name>
</gene>